<dbReference type="OrthoDB" id="211220at2"/>
<organism evidence="1 2">
    <name type="scientific">Tenacibaculum aiptasiae</name>
    <dbReference type="NCBI Taxonomy" id="426481"/>
    <lineage>
        <taxon>Bacteria</taxon>
        <taxon>Pseudomonadati</taxon>
        <taxon>Bacteroidota</taxon>
        <taxon>Flavobacteriia</taxon>
        <taxon>Flavobacteriales</taxon>
        <taxon>Flavobacteriaceae</taxon>
        <taxon>Tenacibaculum</taxon>
    </lineage>
</organism>
<evidence type="ECO:0000313" key="1">
    <source>
        <dbReference type="EMBL" id="KAB1160807.1"/>
    </source>
</evidence>
<dbReference type="AlphaFoldDB" id="A0A7J5AT47"/>
<reference evidence="1 2" key="1">
    <citation type="submission" date="2019-09" db="EMBL/GenBank/DDBJ databases">
        <authorList>
            <person name="Cao W.R."/>
        </authorList>
    </citation>
    <scope>NUCLEOTIDE SEQUENCE [LARGE SCALE GENOMIC DNA]</scope>
    <source>
        <strain evidence="2">a4</strain>
    </source>
</reference>
<comment type="caution">
    <text evidence="1">The sequence shown here is derived from an EMBL/GenBank/DDBJ whole genome shotgun (WGS) entry which is preliminary data.</text>
</comment>
<name>A0A7J5AT47_9FLAO</name>
<dbReference type="EMBL" id="WAAU01000003">
    <property type="protein sequence ID" value="KAB1160807.1"/>
    <property type="molecule type" value="Genomic_DNA"/>
</dbReference>
<dbReference type="PROSITE" id="PS51257">
    <property type="entry name" value="PROKAR_LIPOPROTEIN"/>
    <property type="match status" value="1"/>
</dbReference>
<evidence type="ECO:0000313" key="2">
    <source>
        <dbReference type="Proteomes" id="UP000467305"/>
    </source>
</evidence>
<evidence type="ECO:0008006" key="3">
    <source>
        <dbReference type="Google" id="ProtNLM"/>
    </source>
</evidence>
<dbReference type="Gene3D" id="2.120.10.80">
    <property type="entry name" value="Kelch-type beta propeller"/>
    <property type="match status" value="1"/>
</dbReference>
<proteinExistence type="predicted"/>
<dbReference type="InterPro" id="IPR015915">
    <property type="entry name" value="Kelch-typ_b-propeller"/>
</dbReference>
<dbReference type="InterPro" id="IPR023296">
    <property type="entry name" value="Glyco_hydro_beta-prop_sf"/>
</dbReference>
<accession>A0A7J5AT47</accession>
<dbReference type="SUPFAM" id="SSF75005">
    <property type="entry name" value="Arabinanase/levansucrase/invertase"/>
    <property type="match status" value="1"/>
</dbReference>
<sequence>MNSKIIFPLLLCVSLLIGCSEDTIVKNNTSASVNTPYVNLNLSSTLISSTLPARNGAEIITFKGEYWFMGGEEPFLRSNNTYFNDIWKSNDGVNWTKVIDNAPWQGRSDFNLLTFNNKLWIIGGKNNNNDITEWLNDIWQSDDGINWTQVAKHGPWETRESMSVSVHNNKMYLIGGHSLTNWHLYQDIWESSNGKNWTKVGSISDALLGTESSRQGIQEHTIIKLNNEYYLIAGQLASIFTAHTRVLKSKDMINWSVATINTPWKNYKYNNLGDLRPFIYKGNLVVVVNTGLIKIANTGDVKKDYLPAKQLIYSSKDGVNWEEKAELDKLPNVNGQLSLHMLKPRVLHVNNEIYLYGSYRASIVNKKLDTETHIYKITNN</sequence>
<protein>
    <recommendedName>
        <fullName evidence="3">Galactose oxidase</fullName>
    </recommendedName>
</protein>
<dbReference type="PANTHER" id="PTHR23244">
    <property type="entry name" value="KELCH REPEAT DOMAIN"/>
    <property type="match status" value="1"/>
</dbReference>
<dbReference type="Proteomes" id="UP000467305">
    <property type="component" value="Unassembled WGS sequence"/>
</dbReference>
<gene>
    <name evidence="1" type="ORF">F7018_02725</name>
</gene>
<keyword evidence="2" id="KW-1185">Reference proteome</keyword>
<dbReference type="RefSeq" id="WP_150898435.1">
    <property type="nucleotide sequence ID" value="NZ_WAAU01000003.1"/>
</dbReference>
<dbReference type="SUPFAM" id="SSF117281">
    <property type="entry name" value="Kelch motif"/>
    <property type="match status" value="1"/>
</dbReference>